<name>A0ACB7ZQQ0_9AGAM</name>
<dbReference type="Proteomes" id="UP000790377">
    <property type="component" value="Unassembled WGS sequence"/>
</dbReference>
<organism evidence="1 2">
    <name type="scientific">Hygrophoropsis aurantiaca</name>
    <dbReference type="NCBI Taxonomy" id="72124"/>
    <lineage>
        <taxon>Eukaryota</taxon>
        <taxon>Fungi</taxon>
        <taxon>Dikarya</taxon>
        <taxon>Basidiomycota</taxon>
        <taxon>Agaricomycotina</taxon>
        <taxon>Agaricomycetes</taxon>
        <taxon>Agaricomycetidae</taxon>
        <taxon>Boletales</taxon>
        <taxon>Coniophorineae</taxon>
        <taxon>Hygrophoropsidaceae</taxon>
        <taxon>Hygrophoropsis</taxon>
    </lineage>
</organism>
<keyword evidence="1" id="KW-0540">Nuclease</keyword>
<accession>A0ACB7ZQQ0</accession>
<sequence>MPRSSRTQADRKRAAQHELENKFTQASKAVSSGEIKCMKKAARTFGVPYHTFHRRHKQLAMPRYKAHQKQQLLTAAQEETVCHWAQFHGLTGHPLSKASLKAKVLELSQILQDRAKRTGVKKGPNKNWLDAFLLRNPSIKLGRPTGLDPKRSTMFNRATVDHHFKLLDDFLRTEGIPWENIYNMDEKGIQLGGGRRCDNTKYLYSRSQKARVKIQNADLELVTIIECVCADGNSLKPGFVFSGVEFCPEWFEEDDILVATSDNGWTSDFIGVEWFEKIFVPQAKARNVSGQPILLIYDGHRSHETIQLRQAAEKHGIHLFCLPPHTTHRLQPLDVGVFGPLQRAWQKQCEEFLEERGEGIQKREVIREYMKARGCSFKETTILQAWKKSGIRPINPNIFTEEDYAPSYETSTISHVPASYPKRLPNAPDDGIDMSSDDPTYDPHDAGDGNETDLESITDIDIEIDGPESSDSESNAGGSNNDNSPDAIITPSITSSNSPAQSTPMVSRSSSHTLTGPPVAGPSSFPGSYNTRMSEREPSISPAMVSHQYVHHKTRSASRSLRSRTSTPAPKSIAEQLAEAQEKIRQLEEENQDLQNLKDAAETHCFFASKMLESTQRKLNAKTTKTGKTTKKLHTTSRILTSEEGRAELRRLEAEKQEKDQQAETARLKKTEEENVRRRRRAEQEMLGNWSGPLKSLKRDELHDLAISLDLSDKGNMSAVRDRIEGHFSSHSHLKTSTRYKKLFETSSRDARGQKRRMVDDDNSRSIAEPSNQRQRLNDSTDASGSTHPISHNAGHIPYPPQPSTPYISTTHPPQYFSPFEYQGLRPASARPMDFGSMGMRNPQVQAEYNNISYQSMYQPPFSGY</sequence>
<proteinExistence type="predicted"/>
<keyword evidence="1" id="KW-0378">Hydrolase</keyword>
<gene>
    <name evidence="1" type="ORF">BJ138DRAFT_1194267</name>
</gene>
<dbReference type="EMBL" id="MU268996">
    <property type="protein sequence ID" value="KAH7903405.1"/>
    <property type="molecule type" value="Genomic_DNA"/>
</dbReference>
<evidence type="ECO:0000313" key="1">
    <source>
        <dbReference type="EMBL" id="KAH7903405.1"/>
    </source>
</evidence>
<comment type="caution">
    <text evidence="1">The sequence shown here is derived from an EMBL/GenBank/DDBJ whole genome shotgun (WGS) entry which is preliminary data.</text>
</comment>
<reference evidence="1" key="1">
    <citation type="journal article" date="2021" name="New Phytol.">
        <title>Evolutionary innovations through gain and loss of genes in the ectomycorrhizal Boletales.</title>
        <authorList>
            <person name="Wu G."/>
            <person name="Miyauchi S."/>
            <person name="Morin E."/>
            <person name="Kuo A."/>
            <person name="Drula E."/>
            <person name="Varga T."/>
            <person name="Kohler A."/>
            <person name="Feng B."/>
            <person name="Cao Y."/>
            <person name="Lipzen A."/>
            <person name="Daum C."/>
            <person name="Hundley H."/>
            <person name="Pangilinan J."/>
            <person name="Johnson J."/>
            <person name="Barry K."/>
            <person name="LaButti K."/>
            <person name="Ng V."/>
            <person name="Ahrendt S."/>
            <person name="Min B."/>
            <person name="Choi I.G."/>
            <person name="Park H."/>
            <person name="Plett J.M."/>
            <person name="Magnuson J."/>
            <person name="Spatafora J.W."/>
            <person name="Nagy L.G."/>
            <person name="Henrissat B."/>
            <person name="Grigoriev I.V."/>
            <person name="Yang Z.L."/>
            <person name="Xu J."/>
            <person name="Martin F.M."/>
        </authorList>
    </citation>
    <scope>NUCLEOTIDE SEQUENCE</scope>
    <source>
        <strain evidence="1">ATCC 28755</strain>
    </source>
</reference>
<evidence type="ECO:0000313" key="2">
    <source>
        <dbReference type="Proteomes" id="UP000790377"/>
    </source>
</evidence>
<protein>
    <submittedName>
        <fullName evidence="1">DDE superfamily endonuclease-domain-containing protein</fullName>
    </submittedName>
</protein>
<keyword evidence="2" id="KW-1185">Reference proteome</keyword>
<keyword evidence="1" id="KW-0255">Endonuclease</keyword>